<dbReference type="OrthoDB" id="3020514at2759"/>
<protein>
    <recommendedName>
        <fullName evidence="3">Reverse transcriptase RNase H-like domain-containing protein</fullName>
    </recommendedName>
</protein>
<name>A0A0D0BN86_9AGAR</name>
<dbReference type="Proteomes" id="UP000053593">
    <property type="component" value="Unassembled WGS sequence"/>
</dbReference>
<evidence type="ECO:0000313" key="1">
    <source>
        <dbReference type="EMBL" id="KIK50944.1"/>
    </source>
</evidence>
<feature type="non-terminal residue" evidence="1">
    <location>
        <position position="1"/>
    </location>
</feature>
<evidence type="ECO:0000313" key="2">
    <source>
        <dbReference type="Proteomes" id="UP000053593"/>
    </source>
</evidence>
<proteinExistence type="predicted"/>
<evidence type="ECO:0008006" key="3">
    <source>
        <dbReference type="Google" id="ProtNLM"/>
    </source>
</evidence>
<accession>A0A0D0BN86</accession>
<gene>
    <name evidence="1" type="ORF">GYMLUDRAFT_182068</name>
</gene>
<organism evidence="1 2">
    <name type="scientific">Collybiopsis luxurians FD-317 M1</name>
    <dbReference type="NCBI Taxonomy" id="944289"/>
    <lineage>
        <taxon>Eukaryota</taxon>
        <taxon>Fungi</taxon>
        <taxon>Dikarya</taxon>
        <taxon>Basidiomycota</taxon>
        <taxon>Agaricomycotina</taxon>
        <taxon>Agaricomycetes</taxon>
        <taxon>Agaricomycetidae</taxon>
        <taxon>Agaricales</taxon>
        <taxon>Marasmiineae</taxon>
        <taxon>Omphalotaceae</taxon>
        <taxon>Collybiopsis</taxon>
        <taxon>Collybiopsis luxurians</taxon>
    </lineage>
</organism>
<sequence length="115" mass="13106">QAHWLEKISEFNYKIRYVPGAENVLADALSQIYSNDKPGTVRACSEYTYHDVINNDVLLSHNITMPVLVDIEAASISLGIFAMQTCNASKRTENSWEFACRMRDKCFMLHSPCEQ</sequence>
<keyword evidence="2" id="KW-1185">Reference proteome</keyword>
<dbReference type="AlphaFoldDB" id="A0A0D0BN86"/>
<dbReference type="EMBL" id="KN834878">
    <property type="protein sequence ID" value="KIK50944.1"/>
    <property type="molecule type" value="Genomic_DNA"/>
</dbReference>
<reference evidence="1 2" key="1">
    <citation type="submission" date="2014-04" db="EMBL/GenBank/DDBJ databases">
        <title>Evolutionary Origins and Diversification of the Mycorrhizal Mutualists.</title>
        <authorList>
            <consortium name="DOE Joint Genome Institute"/>
            <consortium name="Mycorrhizal Genomics Consortium"/>
            <person name="Kohler A."/>
            <person name="Kuo A."/>
            <person name="Nagy L.G."/>
            <person name="Floudas D."/>
            <person name="Copeland A."/>
            <person name="Barry K.W."/>
            <person name="Cichocki N."/>
            <person name="Veneault-Fourrey C."/>
            <person name="LaButti K."/>
            <person name="Lindquist E.A."/>
            <person name="Lipzen A."/>
            <person name="Lundell T."/>
            <person name="Morin E."/>
            <person name="Murat C."/>
            <person name="Riley R."/>
            <person name="Ohm R."/>
            <person name="Sun H."/>
            <person name="Tunlid A."/>
            <person name="Henrissat B."/>
            <person name="Grigoriev I.V."/>
            <person name="Hibbett D.S."/>
            <person name="Martin F."/>
        </authorList>
    </citation>
    <scope>NUCLEOTIDE SEQUENCE [LARGE SCALE GENOMIC DNA]</scope>
    <source>
        <strain evidence="1 2">FD-317 M1</strain>
    </source>
</reference>
<dbReference type="HOGENOM" id="CLU_2114668_0_0_1"/>